<accession>A0A3B8WHX4</accession>
<feature type="non-terminal residue" evidence="3">
    <location>
        <position position="1"/>
    </location>
</feature>
<dbReference type="InterPro" id="IPR011622">
    <property type="entry name" value="7TMR_DISM_rcpt_extracell_dom2"/>
</dbReference>
<keyword evidence="1" id="KW-1133">Transmembrane helix</keyword>
<evidence type="ECO:0000256" key="1">
    <source>
        <dbReference type="SAM" id="Phobius"/>
    </source>
</evidence>
<evidence type="ECO:0000259" key="2">
    <source>
        <dbReference type="Pfam" id="PF07696"/>
    </source>
</evidence>
<sequence length="176" mass="20642">LPAMAASDGYIPAIEYLRLAPDDQRSPQQALESGDWQILNEQTPNFGYTRDQVWLRFPITRPQTTNLLEITYPHLDRIDFYLLRDGEIQLSYQTGDRMLFSERPVEHPHFLFPFQLEAGHDYRILLRIDTDGAMQVPLRLWNNRSFFEKTSVESQVHALYYGILITAICFNLFVFL</sequence>
<comment type="caution">
    <text evidence="3">The sequence shown here is derived from an EMBL/GenBank/DDBJ whole genome shotgun (WGS) entry which is preliminary data.</text>
</comment>
<dbReference type="AlphaFoldDB" id="A0A3B8WHX4"/>
<dbReference type="Proteomes" id="UP000261325">
    <property type="component" value="Unassembled WGS sequence"/>
</dbReference>
<reference evidence="3 4" key="1">
    <citation type="journal article" date="2018" name="Nat. Biotechnol.">
        <title>A standardized bacterial taxonomy based on genome phylogeny substantially revises the tree of life.</title>
        <authorList>
            <person name="Parks D.H."/>
            <person name="Chuvochina M."/>
            <person name="Waite D.W."/>
            <person name="Rinke C."/>
            <person name="Skarshewski A."/>
            <person name="Chaumeil P.A."/>
            <person name="Hugenholtz P."/>
        </authorList>
    </citation>
    <scope>NUCLEOTIDE SEQUENCE [LARGE SCALE GENOMIC DNA]</scope>
    <source>
        <strain evidence="3">UBA9049</strain>
    </source>
</reference>
<protein>
    <submittedName>
        <fullName evidence="3">Diguanylate cyclase</fullName>
    </submittedName>
</protein>
<keyword evidence="1" id="KW-0472">Membrane</keyword>
<evidence type="ECO:0000313" key="4">
    <source>
        <dbReference type="Proteomes" id="UP000261325"/>
    </source>
</evidence>
<feature type="transmembrane region" description="Helical" evidence="1">
    <location>
        <begin position="158"/>
        <end position="175"/>
    </location>
</feature>
<proteinExistence type="predicted"/>
<dbReference type="Gene3D" id="2.60.40.2380">
    <property type="match status" value="1"/>
</dbReference>
<dbReference type="Pfam" id="PF07696">
    <property type="entry name" value="7TMR-DISMED2"/>
    <property type="match status" value="1"/>
</dbReference>
<gene>
    <name evidence="3" type="ORF">DCF82_18975</name>
</gene>
<name>A0A3B8WHX4_MARNT</name>
<feature type="domain" description="7TM-DISM receptor extracellular" evidence="2">
    <location>
        <begin position="21"/>
        <end position="141"/>
    </location>
</feature>
<keyword evidence="1" id="KW-0812">Transmembrane</keyword>
<organism evidence="3 4">
    <name type="scientific">Marinobacter nauticus</name>
    <name type="common">Marinobacter hydrocarbonoclasticus</name>
    <name type="synonym">Marinobacter aquaeolei</name>
    <dbReference type="NCBI Taxonomy" id="2743"/>
    <lineage>
        <taxon>Bacteria</taxon>
        <taxon>Pseudomonadati</taxon>
        <taxon>Pseudomonadota</taxon>
        <taxon>Gammaproteobacteria</taxon>
        <taxon>Pseudomonadales</taxon>
        <taxon>Marinobacteraceae</taxon>
        <taxon>Marinobacter</taxon>
    </lineage>
</organism>
<dbReference type="EMBL" id="DLYI01000263">
    <property type="protein sequence ID" value="HAC29864.1"/>
    <property type="molecule type" value="Genomic_DNA"/>
</dbReference>
<feature type="non-terminal residue" evidence="3">
    <location>
        <position position="176"/>
    </location>
</feature>
<evidence type="ECO:0000313" key="3">
    <source>
        <dbReference type="EMBL" id="HAC29864.1"/>
    </source>
</evidence>